<dbReference type="GO" id="GO:0043531">
    <property type="term" value="F:ADP binding"/>
    <property type="evidence" value="ECO:0007669"/>
    <property type="project" value="InterPro"/>
</dbReference>
<dbReference type="PRINTS" id="PR00364">
    <property type="entry name" value="DISEASERSIST"/>
</dbReference>
<evidence type="ECO:0000256" key="4">
    <source>
        <dbReference type="SAM" id="MobiDB-lite"/>
    </source>
</evidence>
<comment type="caution">
    <text evidence="6">The sequence shown here is derived from an EMBL/GenBank/DDBJ whole genome shotgun (WGS) entry which is preliminary data.</text>
</comment>
<evidence type="ECO:0000259" key="5">
    <source>
        <dbReference type="PROSITE" id="PS51755"/>
    </source>
</evidence>
<dbReference type="Pfam" id="PF00486">
    <property type="entry name" value="Trans_reg_C"/>
    <property type="match status" value="1"/>
</dbReference>
<evidence type="ECO:0000313" key="6">
    <source>
        <dbReference type="EMBL" id="GHD31160.1"/>
    </source>
</evidence>
<dbReference type="Gene3D" id="1.25.40.10">
    <property type="entry name" value="Tetratricopeptide repeat domain"/>
    <property type="match status" value="3"/>
</dbReference>
<comment type="similarity">
    <text evidence="1">Belongs to the AfsR/DnrI/RedD regulatory family.</text>
</comment>
<dbReference type="InterPro" id="IPR027417">
    <property type="entry name" value="P-loop_NTPase"/>
</dbReference>
<feature type="compositionally biased region" description="Low complexity" evidence="4">
    <location>
        <begin position="219"/>
        <end position="234"/>
    </location>
</feature>
<proteinExistence type="inferred from homology"/>
<dbReference type="EMBL" id="BMXL01000020">
    <property type="protein sequence ID" value="GHD31160.1"/>
    <property type="molecule type" value="Genomic_DNA"/>
</dbReference>
<protein>
    <submittedName>
        <fullName evidence="6">SARP family transcriptional regulator</fullName>
    </submittedName>
</protein>
<evidence type="ECO:0000256" key="2">
    <source>
        <dbReference type="ARBA" id="ARBA00023125"/>
    </source>
</evidence>
<name>A0A919CK05_9ACTN</name>
<dbReference type="InterPro" id="IPR005158">
    <property type="entry name" value="BTAD"/>
</dbReference>
<dbReference type="Pfam" id="PF03704">
    <property type="entry name" value="BTAD"/>
    <property type="match status" value="1"/>
</dbReference>
<dbReference type="SUPFAM" id="SSF46894">
    <property type="entry name" value="C-terminal effector domain of the bipartite response regulators"/>
    <property type="match status" value="1"/>
</dbReference>
<dbReference type="InterPro" id="IPR001867">
    <property type="entry name" value="OmpR/PhoB-type_DNA-bd"/>
</dbReference>
<dbReference type="Proteomes" id="UP000654947">
    <property type="component" value="Unassembled WGS sequence"/>
</dbReference>
<dbReference type="PANTHER" id="PTHR47691:SF3">
    <property type="entry name" value="HTH-TYPE TRANSCRIPTIONAL REGULATOR RV0890C-RELATED"/>
    <property type="match status" value="1"/>
</dbReference>
<dbReference type="SMART" id="SM00028">
    <property type="entry name" value="TPR"/>
    <property type="match status" value="6"/>
</dbReference>
<sequence length="1012" mass="111582">MLALLAYSAGQPVSTRTLVRKIWGQDPPPAVNQSLQSNISRLRRSLARAGARDLVLHRSGGYLLDVPGEAVDLCRARGIDRRAHAHALRGEHREAVDLCDLALDLWSEEPLSEFQEEWARAVRKECAQLHAQLLGRWAESALVLDRAAHVCERFDGHGPSEPHTYVHMRALVAEGRHAEAIDCFARLRAHTREAQGTEPNPRTRDLHQWILEEADAPSRPRTVGTPPRATAAAPSAPPVPETVDTLRADTADFVGRQEEIETLLARVRRYRKAPCVQLITGLGGTGKTTLAVHAAHLIREEFDLRLDVELGSDRADVALRRLLIMVGVPEEEVPSDLDARVDLWRSRVADRRVLLLLDNVARAEDLVPLIPGSSGAVVLATARRSMPYAGAGGLKLDPLDEDDAAAMLAGLTQRGDDPDLARVAAISCGMPIALRVVTGQLRKRPAWDMRHLVERLSRKDSSTRRGVEREVFPAFADAFESLSGPARLTFLCLGLHPNPVVGDEALVEMVGDRTTTETGVEELLDAYFVEEVGVGRYRSHDLLRTFAQTHVPSTMNGAVPSEIEKRLYNHYLRLVESADRVAWPERRRSLGRRWSAPVDPCFSTPRAARQWFVDHLPVLEAVALRATRSGALEHVARLPLAMAGLLEICGPWSAAEPLLGASVEAWEELQDTVGVASALLQLGSFRRFQGKRTEAEEALRRSLALWRDIGDEGGAAHVLDQIGQIRVAEGNHTRAFEDYRTALAAFRRLGDRWGTARVHTHLGFGYEELGRAGEARASYTTARSLYREVGDERLEASMFLNHARLELSQGRHREAKRLCGSARVVFRDRNDVLGAAQSEHCLGMVERYLGDPDAALGLLRSAQRGFWATGDEQWLANSTAQTGQALLDLGRNEEAEAVLATGLERAHACGQDISLASLMRVQGDLHLGHGRVEDAERSYMRARDEAERVTDNEAVGLAYWRIGDLELGRGDHGAVLASWRRAAQALSVAPTFFLAEIEVKIEALLDTLDMTG</sequence>
<feature type="domain" description="OmpR/PhoB-type" evidence="5">
    <location>
        <begin position="1"/>
        <end position="66"/>
    </location>
</feature>
<dbReference type="Gene3D" id="3.40.50.300">
    <property type="entry name" value="P-loop containing nucleotide triphosphate hydrolases"/>
    <property type="match status" value="1"/>
</dbReference>
<evidence type="ECO:0000256" key="1">
    <source>
        <dbReference type="ARBA" id="ARBA00005820"/>
    </source>
</evidence>
<dbReference type="InterPro" id="IPR019734">
    <property type="entry name" value="TPR_rpt"/>
</dbReference>
<dbReference type="InterPro" id="IPR011990">
    <property type="entry name" value="TPR-like_helical_dom_sf"/>
</dbReference>
<keyword evidence="7" id="KW-1185">Reference proteome</keyword>
<feature type="DNA-binding region" description="OmpR/PhoB-type" evidence="3">
    <location>
        <begin position="1"/>
        <end position="66"/>
    </location>
</feature>
<dbReference type="InterPro" id="IPR036388">
    <property type="entry name" value="WH-like_DNA-bd_sf"/>
</dbReference>
<evidence type="ECO:0000256" key="3">
    <source>
        <dbReference type="PROSITE-ProRule" id="PRU01091"/>
    </source>
</evidence>
<dbReference type="InterPro" id="IPR016032">
    <property type="entry name" value="Sig_transdc_resp-reg_C-effctor"/>
</dbReference>
<keyword evidence="2 3" id="KW-0238">DNA-binding</keyword>
<accession>A0A919CK05</accession>
<dbReference type="PANTHER" id="PTHR47691">
    <property type="entry name" value="REGULATOR-RELATED"/>
    <property type="match status" value="1"/>
</dbReference>
<reference evidence="6 7" key="1">
    <citation type="journal article" date="2014" name="Int. J. Syst. Evol. Microbiol.">
        <title>Complete genome sequence of Corynebacterium casei LMG S-19264T (=DSM 44701T), isolated from a smear-ripened cheese.</title>
        <authorList>
            <consortium name="US DOE Joint Genome Institute (JGI-PGF)"/>
            <person name="Walter F."/>
            <person name="Albersmeier A."/>
            <person name="Kalinowski J."/>
            <person name="Ruckert C."/>
        </authorList>
    </citation>
    <scope>NUCLEOTIDE SEQUENCE [LARGE SCALE GENOMIC DNA]</scope>
    <source>
        <strain evidence="6 7">KCTC 19473</strain>
    </source>
</reference>
<dbReference type="SUPFAM" id="SSF52540">
    <property type="entry name" value="P-loop containing nucleoside triphosphate hydrolases"/>
    <property type="match status" value="1"/>
</dbReference>
<dbReference type="Gene3D" id="1.10.10.10">
    <property type="entry name" value="Winged helix-like DNA-binding domain superfamily/Winged helix DNA-binding domain"/>
    <property type="match status" value="1"/>
</dbReference>
<dbReference type="GO" id="GO:0003677">
    <property type="term" value="F:DNA binding"/>
    <property type="evidence" value="ECO:0007669"/>
    <property type="project" value="UniProtKB-UniRule"/>
</dbReference>
<dbReference type="SUPFAM" id="SSF48452">
    <property type="entry name" value="TPR-like"/>
    <property type="match status" value="3"/>
</dbReference>
<feature type="region of interest" description="Disordered" evidence="4">
    <location>
        <begin position="216"/>
        <end position="242"/>
    </location>
</feature>
<dbReference type="GO" id="GO:0000160">
    <property type="term" value="P:phosphorelay signal transduction system"/>
    <property type="evidence" value="ECO:0007669"/>
    <property type="project" value="InterPro"/>
</dbReference>
<dbReference type="GO" id="GO:0006355">
    <property type="term" value="P:regulation of DNA-templated transcription"/>
    <property type="evidence" value="ECO:0007669"/>
    <property type="project" value="InterPro"/>
</dbReference>
<dbReference type="PROSITE" id="PS51755">
    <property type="entry name" value="OMPR_PHOB"/>
    <property type="match status" value="1"/>
</dbReference>
<gene>
    <name evidence="6" type="ORF">GCM10007147_33760</name>
</gene>
<dbReference type="AlphaFoldDB" id="A0A919CK05"/>
<evidence type="ECO:0000313" key="7">
    <source>
        <dbReference type="Proteomes" id="UP000654947"/>
    </source>
</evidence>
<dbReference type="Pfam" id="PF13424">
    <property type="entry name" value="TPR_12"/>
    <property type="match status" value="1"/>
</dbReference>
<organism evidence="6 7">
    <name type="scientific">Nocardiopsis kunsanensis</name>
    <dbReference type="NCBI Taxonomy" id="141693"/>
    <lineage>
        <taxon>Bacteria</taxon>
        <taxon>Bacillati</taxon>
        <taxon>Actinomycetota</taxon>
        <taxon>Actinomycetes</taxon>
        <taxon>Streptosporangiales</taxon>
        <taxon>Nocardiopsidaceae</taxon>
        <taxon>Nocardiopsis</taxon>
    </lineage>
</organism>
<dbReference type="SMART" id="SM01043">
    <property type="entry name" value="BTAD"/>
    <property type="match status" value="1"/>
</dbReference>